<keyword evidence="2" id="KW-1185">Reference proteome</keyword>
<evidence type="ECO:0000313" key="1">
    <source>
        <dbReference type="EMBL" id="KAJ1104920.1"/>
    </source>
</evidence>
<protein>
    <submittedName>
        <fullName evidence="1">Uncharacterized protein</fullName>
    </submittedName>
</protein>
<accession>A0AAV7MQ72</accession>
<proteinExistence type="predicted"/>
<comment type="caution">
    <text evidence="1">The sequence shown here is derived from an EMBL/GenBank/DDBJ whole genome shotgun (WGS) entry which is preliminary data.</text>
</comment>
<reference evidence="1" key="1">
    <citation type="journal article" date="2022" name="bioRxiv">
        <title>Sequencing and chromosome-scale assembly of the giantPleurodeles waltlgenome.</title>
        <authorList>
            <person name="Brown T."/>
            <person name="Elewa A."/>
            <person name="Iarovenko S."/>
            <person name="Subramanian E."/>
            <person name="Araus A.J."/>
            <person name="Petzold A."/>
            <person name="Susuki M."/>
            <person name="Suzuki K.-i.T."/>
            <person name="Hayashi T."/>
            <person name="Toyoda A."/>
            <person name="Oliveira C."/>
            <person name="Osipova E."/>
            <person name="Leigh N.D."/>
            <person name="Simon A."/>
            <person name="Yun M.H."/>
        </authorList>
    </citation>
    <scope>NUCLEOTIDE SEQUENCE</scope>
    <source>
        <strain evidence="1">20211129_DDA</strain>
        <tissue evidence="1">Liver</tissue>
    </source>
</reference>
<dbReference type="AlphaFoldDB" id="A0AAV7MQ72"/>
<dbReference type="Proteomes" id="UP001066276">
    <property type="component" value="Chromosome 9"/>
</dbReference>
<gene>
    <name evidence="1" type="ORF">NDU88_002328</name>
</gene>
<evidence type="ECO:0000313" key="2">
    <source>
        <dbReference type="Proteomes" id="UP001066276"/>
    </source>
</evidence>
<dbReference type="EMBL" id="JANPWB010000013">
    <property type="protein sequence ID" value="KAJ1104920.1"/>
    <property type="molecule type" value="Genomic_DNA"/>
</dbReference>
<name>A0AAV7MQ72_PLEWA</name>
<organism evidence="1 2">
    <name type="scientific">Pleurodeles waltl</name>
    <name type="common">Iberian ribbed newt</name>
    <dbReference type="NCBI Taxonomy" id="8319"/>
    <lineage>
        <taxon>Eukaryota</taxon>
        <taxon>Metazoa</taxon>
        <taxon>Chordata</taxon>
        <taxon>Craniata</taxon>
        <taxon>Vertebrata</taxon>
        <taxon>Euteleostomi</taxon>
        <taxon>Amphibia</taxon>
        <taxon>Batrachia</taxon>
        <taxon>Caudata</taxon>
        <taxon>Salamandroidea</taxon>
        <taxon>Salamandridae</taxon>
        <taxon>Pleurodelinae</taxon>
        <taxon>Pleurodeles</taxon>
    </lineage>
</organism>
<sequence length="208" mass="23556">MPPSPLLFFQAVETQAIALHSQGPEWGIPMRDGTHVKDDSLSISHSPIGDTTWTSHHSNSRIDFLACSWNSRFRCGAELRKCIELLHRLPRKGGRRSVGQVAPAKLLRPRYSSRVAASKLRLLLITITRNRPYCRNCRIAFGLAWSFSLSRPFPPSPFGERRSAGPQHWWPLQPDPQRASTGIQPNFHQWPSSKLKVMAGYRQENGPQ</sequence>